<dbReference type="PROSITE" id="PS50893">
    <property type="entry name" value="ABC_TRANSPORTER_2"/>
    <property type="match status" value="1"/>
</dbReference>
<dbReference type="GO" id="GO:0032259">
    <property type="term" value="P:methylation"/>
    <property type="evidence" value="ECO:0007669"/>
    <property type="project" value="InterPro"/>
</dbReference>
<dbReference type="InterPro" id="IPR002052">
    <property type="entry name" value="DNA_methylase_N6_adenine_CS"/>
</dbReference>
<gene>
    <name evidence="6" type="ORF">PGLA1383_LOCUS51028</name>
</gene>
<dbReference type="GO" id="GO:0003676">
    <property type="term" value="F:nucleic acid binding"/>
    <property type="evidence" value="ECO:0007669"/>
    <property type="project" value="InterPro"/>
</dbReference>
<dbReference type="OrthoDB" id="434612at2759"/>
<dbReference type="GO" id="GO:0016887">
    <property type="term" value="F:ATP hydrolysis activity"/>
    <property type="evidence" value="ECO:0007669"/>
    <property type="project" value="InterPro"/>
</dbReference>
<dbReference type="Gene3D" id="3.40.50.300">
    <property type="entry name" value="P-loop containing nucleotide triphosphate hydrolases"/>
    <property type="match status" value="1"/>
</dbReference>
<dbReference type="SUPFAM" id="SSF52540">
    <property type="entry name" value="P-loop containing nucleoside triphosphate hydrolases"/>
    <property type="match status" value="1"/>
</dbReference>
<evidence type="ECO:0000259" key="5">
    <source>
        <dbReference type="PROSITE" id="PS50893"/>
    </source>
</evidence>
<name>A0A813HCN4_POLGL</name>
<dbReference type="EMBL" id="CAJNNV010031282">
    <property type="protein sequence ID" value="CAE8635433.1"/>
    <property type="molecule type" value="Genomic_DNA"/>
</dbReference>
<comment type="caution">
    <text evidence="6">The sequence shown here is derived from an EMBL/GenBank/DDBJ whole genome shotgun (WGS) entry which is preliminary data.</text>
</comment>
<organism evidence="6 7">
    <name type="scientific">Polarella glacialis</name>
    <name type="common">Dinoflagellate</name>
    <dbReference type="NCBI Taxonomy" id="89957"/>
    <lineage>
        <taxon>Eukaryota</taxon>
        <taxon>Sar</taxon>
        <taxon>Alveolata</taxon>
        <taxon>Dinophyceae</taxon>
        <taxon>Suessiales</taxon>
        <taxon>Suessiaceae</taxon>
        <taxon>Polarella</taxon>
    </lineage>
</organism>
<keyword evidence="2" id="KW-0547">Nucleotide-binding</keyword>
<dbReference type="SUPFAM" id="SSF53335">
    <property type="entry name" value="S-adenosyl-L-methionine-dependent methyltransferases"/>
    <property type="match status" value="1"/>
</dbReference>
<dbReference type="InterPro" id="IPR009858">
    <property type="entry name" value="DUF1415"/>
</dbReference>
<dbReference type="InterPro" id="IPR003593">
    <property type="entry name" value="AAA+_ATPase"/>
</dbReference>
<dbReference type="Gene3D" id="3.40.50.150">
    <property type="entry name" value="Vaccinia Virus protein VP39"/>
    <property type="match status" value="1"/>
</dbReference>
<dbReference type="PANTHER" id="PTHR19211:SF95">
    <property type="entry name" value="ABC TRANSPORTER F FAMILY MEMBER 2"/>
    <property type="match status" value="1"/>
</dbReference>
<reference evidence="6" key="1">
    <citation type="submission" date="2021-02" db="EMBL/GenBank/DDBJ databases">
        <authorList>
            <person name="Dougan E. K."/>
            <person name="Rhodes N."/>
            <person name="Thang M."/>
            <person name="Chan C."/>
        </authorList>
    </citation>
    <scope>NUCLEOTIDE SEQUENCE</scope>
</reference>
<feature type="region of interest" description="Disordered" evidence="4">
    <location>
        <begin position="1"/>
        <end position="24"/>
    </location>
</feature>
<evidence type="ECO:0000256" key="2">
    <source>
        <dbReference type="ARBA" id="ARBA00022741"/>
    </source>
</evidence>
<protein>
    <recommendedName>
        <fullName evidence="5">ABC transporter domain-containing protein</fullName>
    </recommendedName>
</protein>
<evidence type="ECO:0000313" key="6">
    <source>
        <dbReference type="EMBL" id="CAE8635433.1"/>
    </source>
</evidence>
<keyword evidence="3" id="KW-0067">ATP-binding</keyword>
<dbReference type="PANTHER" id="PTHR19211">
    <property type="entry name" value="ATP-BINDING TRANSPORT PROTEIN-RELATED"/>
    <property type="match status" value="1"/>
</dbReference>
<dbReference type="Pfam" id="PF07209">
    <property type="entry name" value="DUF1415"/>
    <property type="match status" value="1"/>
</dbReference>
<dbReference type="InterPro" id="IPR050611">
    <property type="entry name" value="ABCF"/>
</dbReference>
<evidence type="ECO:0000256" key="4">
    <source>
        <dbReference type="SAM" id="MobiDB-lite"/>
    </source>
</evidence>
<dbReference type="InterPro" id="IPR027417">
    <property type="entry name" value="P-loop_NTPase"/>
</dbReference>
<dbReference type="SMART" id="SM00382">
    <property type="entry name" value="AAA"/>
    <property type="match status" value="1"/>
</dbReference>
<dbReference type="AlphaFoldDB" id="A0A813HCN4"/>
<keyword evidence="1" id="KW-0677">Repeat</keyword>
<feature type="domain" description="ABC transporter" evidence="5">
    <location>
        <begin position="26"/>
        <end position="284"/>
    </location>
</feature>
<dbReference type="Pfam" id="PF00005">
    <property type="entry name" value="ABC_tran"/>
    <property type="match status" value="1"/>
</dbReference>
<keyword evidence="7" id="KW-1185">Reference proteome</keyword>
<proteinExistence type="predicted"/>
<dbReference type="CDD" id="cd02440">
    <property type="entry name" value="AdoMet_MTases"/>
    <property type="match status" value="1"/>
</dbReference>
<evidence type="ECO:0000256" key="3">
    <source>
        <dbReference type="ARBA" id="ARBA00022840"/>
    </source>
</evidence>
<feature type="compositionally biased region" description="Gly residues" evidence="4">
    <location>
        <begin position="1"/>
        <end position="14"/>
    </location>
</feature>
<evidence type="ECO:0000256" key="1">
    <source>
        <dbReference type="ARBA" id="ARBA00022737"/>
    </source>
</evidence>
<dbReference type="PROSITE" id="PS00092">
    <property type="entry name" value="N6_MTASE"/>
    <property type="match status" value="1"/>
</dbReference>
<dbReference type="GO" id="GO:0008168">
    <property type="term" value="F:methyltransferase activity"/>
    <property type="evidence" value="ECO:0007669"/>
    <property type="project" value="InterPro"/>
</dbReference>
<sequence>MSVGGMSGAPGAKGGPDAVSSSGASPELLGLRAATVWRSRKLLNGASWALQEGDRAALAGPSGCGKSLQLQLLLGEETASVGGPFFAFPPDGTGRIAVLRAGWLAAPALGGDQTVHQALEQAPCPQPRGSCRDEPLMVLDFVPPRELASQRAPQQQDLCKWLGRLGLEALAGDRLSSLSPSLRLRVALGTLLVWHLDALLLDEPEQGMPDDAVEWLEEFLSLKLGSAGAEGCGCRVLVVASRDRDLMDRVCNKVIDLAPDGTTTVREGGYTKYLSGSDFLRFHGFSLWQPKSGGSGLRATQATCAFASLVCRSVALSASVLLLLAALTARWVRAGGDPGSFRAWGVDVDEPSLAVARQNFQDSPWTEQLRAVSCDFTAWAPEDGKAVDVCVCNPPYSNEVLNRRSGSEDQQLSRRRALERDFMPLEDVFARAGRLGCEELWLLWGNSEDGPVLDSAAATGWRAAEAVRFLRSSSCSAPFATAWRLLPPLQASETASSGESTRGLDEGHVLQWSTLLWYDENGAPSRSWHDLVGSLYYWHIRRHRPEHLEKASHQSSAEVSADHGMPHAGAELSRGQHDSKQPPKSKLAPVQDAIHMQARVGELLLFVRSVPGDWEPAAASEQPTDEGERADEGPNACRDLRLYCKCRPSCRAVLTRSGPGALVRQTLSEDQQGVGQHPRAGIHDRRLFVDKLAERAPWYRRVDIAYSSVCMKLSMFLASLAVIGYLMLLGAAEPCAAWQALPGQFARMTAQMSKQCKDLRLNSPGGEVLGPVESLVFISSAYTCMEARRKWLDDVVIGMSYCPWAQPADEEGGIRVVESAGTTSKEVMADLVALASALANDTGDSAGSGSSGGSRAQTALLVCPNVEAWVKDFASFHAFYVWYLDCGFALAKDFGVKVVPFHPQYALTDSQGPKAGDSIRVPGPDGEVMLATIVSKHVGEDEAGEPCMAVRFEAGEEGLVRHAALMARSSGCPASGSPGDPNEDTCRHFASRAPRPVLHLLRIGDLEKVEEEGEPSDEVVERNEFKTMTMGAKKLDEMLKDCG</sequence>
<dbReference type="InterPro" id="IPR029063">
    <property type="entry name" value="SAM-dependent_MTases_sf"/>
</dbReference>
<dbReference type="Proteomes" id="UP000654075">
    <property type="component" value="Unassembled WGS sequence"/>
</dbReference>
<feature type="region of interest" description="Disordered" evidence="4">
    <location>
        <begin position="548"/>
        <end position="588"/>
    </location>
</feature>
<dbReference type="InterPro" id="IPR003439">
    <property type="entry name" value="ABC_transporter-like_ATP-bd"/>
</dbReference>
<dbReference type="GO" id="GO:0005524">
    <property type="term" value="F:ATP binding"/>
    <property type="evidence" value="ECO:0007669"/>
    <property type="project" value="UniProtKB-KW"/>
</dbReference>
<evidence type="ECO:0000313" key="7">
    <source>
        <dbReference type="Proteomes" id="UP000654075"/>
    </source>
</evidence>
<accession>A0A813HCN4</accession>